<dbReference type="Proteomes" id="UP000252733">
    <property type="component" value="Unassembled WGS sequence"/>
</dbReference>
<dbReference type="Pfam" id="PF00970">
    <property type="entry name" value="FAD_binding_6"/>
    <property type="match status" value="1"/>
</dbReference>
<dbReference type="InterPro" id="IPR017927">
    <property type="entry name" value="FAD-bd_FR_type"/>
</dbReference>
<dbReference type="InterPro" id="IPR001433">
    <property type="entry name" value="OxRdtase_FAD/NAD-bd"/>
</dbReference>
<evidence type="ECO:0000313" key="3">
    <source>
        <dbReference type="Proteomes" id="UP000252733"/>
    </source>
</evidence>
<keyword evidence="3" id="KW-1185">Reference proteome</keyword>
<dbReference type="PANTHER" id="PTHR47354">
    <property type="entry name" value="NADH OXIDOREDUCTASE HCR"/>
    <property type="match status" value="1"/>
</dbReference>
<protein>
    <submittedName>
        <fullName evidence="2">Ferredoxin--NADP+ reductase</fullName>
    </submittedName>
</protein>
<proteinExistence type="predicted"/>
<dbReference type="GO" id="GO:0016491">
    <property type="term" value="F:oxidoreductase activity"/>
    <property type="evidence" value="ECO:0007669"/>
    <property type="project" value="InterPro"/>
</dbReference>
<evidence type="ECO:0000259" key="1">
    <source>
        <dbReference type="PROSITE" id="PS51384"/>
    </source>
</evidence>
<organism evidence="2 3">
    <name type="scientific">Marinilabilia salmonicolor</name>
    <dbReference type="NCBI Taxonomy" id="989"/>
    <lineage>
        <taxon>Bacteria</taxon>
        <taxon>Pseudomonadati</taxon>
        <taxon>Bacteroidota</taxon>
        <taxon>Bacteroidia</taxon>
        <taxon>Marinilabiliales</taxon>
        <taxon>Marinilabiliaceae</taxon>
        <taxon>Marinilabilia</taxon>
    </lineage>
</organism>
<dbReference type="SUPFAM" id="SSF52343">
    <property type="entry name" value="Ferredoxin reductase-like, C-terminal NADP-linked domain"/>
    <property type="match status" value="1"/>
</dbReference>
<dbReference type="InterPro" id="IPR050415">
    <property type="entry name" value="MRET"/>
</dbReference>
<gene>
    <name evidence="2" type="ORF">DFO77_13121</name>
</gene>
<dbReference type="InterPro" id="IPR017938">
    <property type="entry name" value="Riboflavin_synthase-like_b-brl"/>
</dbReference>
<name>A0A368UM76_9BACT</name>
<dbReference type="Gene3D" id="2.40.30.10">
    <property type="entry name" value="Translation factors"/>
    <property type="match status" value="1"/>
</dbReference>
<dbReference type="RefSeq" id="WP_114437957.1">
    <property type="nucleotide sequence ID" value="NZ_QPIZ01000031.1"/>
</dbReference>
<dbReference type="EMBL" id="QPIZ01000031">
    <property type="protein sequence ID" value="RCW29120.1"/>
    <property type="molecule type" value="Genomic_DNA"/>
</dbReference>
<dbReference type="Pfam" id="PF00175">
    <property type="entry name" value="NAD_binding_1"/>
    <property type="match status" value="1"/>
</dbReference>
<dbReference type="AlphaFoldDB" id="A0A368UM76"/>
<dbReference type="InterPro" id="IPR039261">
    <property type="entry name" value="FNR_nucleotide-bd"/>
</dbReference>
<dbReference type="PROSITE" id="PS51384">
    <property type="entry name" value="FAD_FR"/>
    <property type="match status" value="1"/>
</dbReference>
<reference evidence="2 3" key="1">
    <citation type="submission" date="2018-07" db="EMBL/GenBank/DDBJ databases">
        <title>Freshwater and sediment microbial communities from various areas in North America, analyzing microbe dynamics in response to fracking.</title>
        <authorList>
            <person name="Lamendella R."/>
        </authorList>
    </citation>
    <scope>NUCLEOTIDE SEQUENCE [LARGE SCALE GENOMIC DNA]</scope>
    <source>
        <strain evidence="2 3">160A</strain>
    </source>
</reference>
<evidence type="ECO:0000313" key="2">
    <source>
        <dbReference type="EMBL" id="RCW29120.1"/>
    </source>
</evidence>
<dbReference type="SUPFAM" id="SSF63380">
    <property type="entry name" value="Riboflavin synthase domain-like"/>
    <property type="match status" value="1"/>
</dbReference>
<sequence length="221" mass="24837">MPQRKQKELFPTKVLKKEEIAPGVFTIYTEKKFDFIPGQVVAIAMTADEEPRLYSIASGNTAGHIRILFDINPEGSLTPKLAQLDPGDELLMSEPFGRFLGTEDPAWWIATGTGVAPFISMSESGLIQNKKLIHGARTPKEFWFSEHFSASLNDHYVRFATRETAPGIQAGRLTQWLKEQNNLPNNIKYYLCGNANMVVDVRDILVSKGIPYDNIVAEIYF</sequence>
<feature type="domain" description="FAD-binding FR-type" evidence="1">
    <location>
        <begin position="7"/>
        <end position="102"/>
    </location>
</feature>
<dbReference type="InterPro" id="IPR008333">
    <property type="entry name" value="Cbr1-like_FAD-bd_dom"/>
</dbReference>
<accession>A0A368UM76</accession>
<comment type="caution">
    <text evidence="2">The sequence shown here is derived from an EMBL/GenBank/DDBJ whole genome shotgun (WGS) entry which is preliminary data.</text>
</comment>
<dbReference type="Gene3D" id="3.40.50.80">
    <property type="entry name" value="Nucleotide-binding domain of ferredoxin-NADP reductase (FNR) module"/>
    <property type="match status" value="1"/>
</dbReference>
<dbReference type="PANTHER" id="PTHR47354:SF5">
    <property type="entry name" value="PROTEIN RFBI"/>
    <property type="match status" value="1"/>
</dbReference>